<dbReference type="AlphaFoldDB" id="A0A450TZY5"/>
<evidence type="ECO:0000313" key="2">
    <source>
        <dbReference type="EMBL" id="VFJ75614.1"/>
    </source>
</evidence>
<evidence type="ECO:0000259" key="1">
    <source>
        <dbReference type="Pfam" id="PF04326"/>
    </source>
</evidence>
<dbReference type="PANTHER" id="PTHR30595">
    <property type="entry name" value="GLPR-RELATED TRANSCRIPTIONAL REPRESSOR"/>
    <property type="match status" value="1"/>
</dbReference>
<dbReference type="Gene3D" id="3.30.565.60">
    <property type="match status" value="1"/>
</dbReference>
<protein>
    <submittedName>
        <fullName evidence="2">Predicted transcriptional regulator, contains HTH domain</fullName>
    </submittedName>
</protein>
<proteinExistence type="predicted"/>
<dbReference type="EMBL" id="CAADFE010000082">
    <property type="protein sequence ID" value="VFJ75614.1"/>
    <property type="molecule type" value="Genomic_DNA"/>
</dbReference>
<feature type="domain" description="Schlafen AlbA-2" evidence="1">
    <location>
        <begin position="23"/>
        <end position="144"/>
    </location>
</feature>
<dbReference type="Pfam" id="PF04326">
    <property type="entry name" value="SLFN_AlbA_2"/>
    <property type="match status" value="1"/>
</dbReference>
<name>A0A450TZY5_9GAMM</name>
<accession>A0A450TZY5</accession>
<reference evidence="2" key="1">
    <citation type="submission" date="2019-02" db="EMBL/GenBank/DDBJ databases">
        <authorList>
            <person name="Gruber-Vodicka R. H."/>
            <person name="Seah K. B. B."/>
        </authorList>
    </citation>
    <scope>NUCLEOTIDE SEQUENCE</scope>
    <source>
        <strain evidence="2">BECK_BZ131</strain>
    </source>
</reference>
<dbReference type="InterPro" id="IPR038475">
    <property type="entry name" value="RecG_C_sf"/>
</dbReference>
<dbReference type="InterPro" id="IPR038461">
    <property type="entry name" value="Schlafen_AlbA_2_dom_sf"/>
</dbReference>
<dbReference type="PANTHER" id="PTHR30595:SF6">
    <property type="entry name" value="SCHLAFEN ALBA-2 DOMAIN-CONTAINING PROTEIN"/>
    <property type="match status" value="1"/>
</dbReference>
<dbReference type="Pfam" id="PF13749">
    <property type="entry name" value="HATPase_c_4"/>
    <property type="match status" value="1"/>
</dbReference>
<dbReference type="Gene3D" id="3.30.950.30">
    <property type="entry name" value="Schlafen, AAA domain"/>
    <property type="match status" value="1"/>
</dbReference>
<sequence length="488" mass="56334">MTVDRTEKYLIDLVRELRKLPNETEWVEFKHNKVDPEEIGEYLSALANAAALSGKVDAYLIWGIDDKTHEIIGTRFNWATTKVGNEELESWLLRLLSPKIDFRFHDIEIDDKRVVMLEIGAAFRHPVRFKHRGFIRAGSYKKKLKDFPEKERALWRVFDQVPFERTIAAEHVTEEDILKLLDYPAYFELLELPLPSRRDALLEALAKDELIHPCEAGGWNITNLGAILFAKRLEDFPGLKRKAVRVIHYEGRGRTETLQERAGIKGYASGFEGLIDFIMALTPDNEVIEQSLRRTVPMFPKLAVRELVANALIHQDFFVTGVGPMVEIFADRMEITNPGEPLVDIRRFVDTPPKSRNETLASLLRRFRICEERGSGIDKVVTQVEIHQLPAPYFEVPGEFTRVVLFAHRPLNKMDKADRVRACYLHACLKRVMRDYLTNASLRERFGVEEKNKAAVSRYIREALEEGSIKPFDESAPKKLMKYVPFWA</sequence>
<dbReference type="InterPro" id="IPR007421">
    <property type="entry name" value="Schlafen_AlbA_2_dom"/>
</dbReference>
<gene>
    <name evidence="2" type="ORF">BECKFW1821C_GA0114237_10825</name>
</gene>
<organism evidence="2">
    <name type="scientific">Candidatus Kentrum sp. FW</name>
    <dbReference type="NCBI Taxonomy" id="2126338"/>
    <lineage>
        <taxon>Bacteria</taxon>
        <taxon>Pseudomonadati</taxon>
        <taxon>Pseudomonadota</taxon>
        <taxon>Gammaproteobacteria</taxon>
        <taxon>Candidatus Kentrum</taxon>
    </lineage>
</organism>